<dbReference type="SUPFAM" id="SSF48498">
    <property type="entry name" value="Tetracyclin repressor-like, C-terminal domain"/>
    <property type="match status" value="1"/>
</dbReference>
<dbReference type="InterPro" id="IPR009057">
    <property type="entry name" value="Homeodomain-like_sf"/>
</dbReference>
<accession>A0ABR6EBC5</accession>
<dbReference type="InterPro" id="IPR001647">
    <property type="entry name" value="HTH_TetR"/>
</dbReference>
<dbReference type="Gene3D" id="1.10.10.60">
    <property type="entry name" value="Homeodomain-like"/>
    <property type="match status" value="1"/>
</dbReference>
<reference evidence="7" key="1">
    <citation type="journal article" date="2020" name="Syst. Appl. Microbiol.">
        <title>Streptomyces alkaliterrae sp. nov., isolated from an alkaline soil, and emended descriptions of Streptomyces alkaliphilus, Streptomyces calidiresistens and Streptomyces durbertensis.</title>
        <authorList>
            <person name="Swiecimska M."/>
            <person name="Golinska P."/>
            <person name="Nouioui I."/>
            <person name="Wypij M."/>
            <person name="Rai M."/>
            <person name="Sangal V."/>
            <person name="Goodfellow M."/>
        </authorList>
    </citation>
    <scope>NUCLEOTIDE SEQUENCE [LARGE SCALE GENOMIC DNA]</scope>
    <source>
        <strain evidence="7">DSM 104538</strain>
    </source>
</reference>
<evidence type="ECO:0000256" key="4">
    <source>
        <dbReference type="PROSITE-ProRule" id="PRU00335"/>
    </source>
</evidence>
<feature type="DNA-binding region" description="H-T-H motif" evidence="4">
    <location>
        <begin position="59"/>
        <end position="78"/>
    </location>
</feature>
<sequence length="255" mass="27688">MGGIMTTDYAGSGDLTRSLELLWKTKEPPTRGPRPGLDLEQVVAAAVRIADREGLAALSMRKVAAELGVGTMSLYRYVPGKSELLDLMVDHVQGPVADLASRRGEDWRTTLEYIARGSWELYTGHPWLLQVNQSRPLLGPNALGGFDFALAALDGLGLTGRQRVSVLVALDGYVLGVARTYLLQRQVIEQSGVSDEEFWQAQMPYLARAMESGDYPQVAGLDEDSFNASEEYTFDLGLEVLLDGVAALIARKAAG</sequence>
<comment type="caution">
    <text evidence="6">The sequence shown here is derived from an EMBL/GenBank/DDBJ whole genome shotgun (WGS) entry which is preliminary data.</text>
</comment>
<evidence type="ECO:0000256" key="2">
    <source>
        <dbReference type="ARBA" id="ARBA00023125"/>
    </source>
</evidence>
<evidence type="ECO:0000259" key="5">
    <source>
        <dbReference type="PROSITE" id="PS50977"/>
    </source>
</evidence>
<dbReference type="Proteomes" id="UP000766698">
    <property type="component" value="Unassembled WGS sequence"/>
</dbReference>
<keyword evidence="2 4" id="KW-0238">DNA-binding</keyword>
<gene>
    <name evidence="6" type="ORF">GL263_01625</name>
</gene>
<dbReference type="PANTHER" id="PTHR30055">
    <property type="entry name" value="HTH-TYPE TRANSCRIPTIONAL REGULATOR RUTR"/>
    <property type="match status" value="1"/>
</dbReference>
<keyword evidence="3" id="KW-0804">Transcription</keyword>
<dbReference type="EMBL" id="WMLF01000011">
    <property type="protein sequence ID" value="MBB1242280.1"/>
    <property type="molecule type" value="Genomic_DNA"/>
</dbReference>
<dbReference type="Pfam" id="PF02909">
    <property type="entry name" value="TetR_C_1"/>
    <property type="match status" value="1"/>
</dbReference>
<dbReference type="InterPro" id="IPR050109">
    <property type="entry name" value="HTH-type_TetR-like_transc_reg"/>
</dbReference>
<dbReference type="PANTHER" id="PTHR30055:SF151">
    <property type="entry name" value="TRANSCRIPTIONAL REGULATORY PROTEIN"/>
    <property type="match status" value="1"/>
</dbReference>
<keyword evidence="1" id="KW-0805">Transcription regulation</keyword>
<evidence type="ECO:0000313" key="6">
    <source>
        <dbReference type="EMBL" id="MBB1242280.1"/>
    </source>
</evidence>
<evidence type="ECO:0000313" key="7">
    <source>
        <dbReference type="Proteomes" id="UP000766698"/>
    </source>
</evidence>
<dbReference type="InterPro" id="IPR004111">
    <property type="entry name" value="Repressor_TetR_C"/>
</dbReference>
<evidence type="ECO:0000256" key="3">
    <source>
        <dbReference type="ARBA" id="ARBA00023163"/>
    </source>
</evidence>
<dbReference type="InterPro" id="IPR036271">
    <property type="entry name" value="Tet_transcr_reg_TetR-rel_C_sf"/>
</dbReference>
<name>A0ABR6EBC5_9ACTN</name>
<evidence type="ECO:0000256" key="1">
    <source>
        <dbReference type="ARBA" id="ARBA00023015"/>
    </source>
</evidence>
<dbReference type="Pfam" id="PF00440">
    <property type="entry name" value="TetR_N"/>
    <property type="match status" value="1"/>
</dbReference>
<feature type="domain" description="HTH tetR-type" evidence="5">
    <location>
        <begin position="36"/>
        <end position="96"/>
    </location>
</feature>
<dbReference type="SUPFAM" id="SSF46689">
    <property type="entry name" value="Homeodomain-like"/>
    <property type="match status" value="1"/>
</dbReference>
<dbReference type="Gene3D" id="1.10.357.10">
    <property type="entry name" value="Tetracycline Repressor, domain 2"/>
    <property type="match status" value="1"/>
</dbReference>
<organism evidence="6 7">
    <name type="scientific">Streptomyces durbertensis</name>
    <dbReference type="NCBI Taxonomy" id="2448886"/>
    <lineage>
        <taxon>Bacteria</taxon>
        <taxon>Bacillati</taxon>
        <taxon>Actinomycetota</taxon>
        <taxon>Actinomycetes</taxon>
        <taxon>Kitasatosporales</taxon>
        <taxon>Streptomycetaceae</taxon>
        <taxon>Streptomyces</taxon>
    </lineage>
</organism>
<keyword evidence="7" id="KW-1185">Reference proteome</keyword>
<proteinExistence type="predicted"/>
<protein>
    <submittedName>
        <fullName evidence="6">TetR/AcrR family transcriptional regulator</fullName>
    </submittedName>
</protein>
<dbReference type="PROSITE" id="PS50977">
    <property type="entry name" value="HTH_TETR_2"/>
    <property type="match status" value="1"/>
</dbReference>